<name>A0ABU1TG86_9SPHI</name>
<comment type="caution">
    <text evidence="1">The sequence shown here is derived from an EMBL/GenBank/DDBJ whole genome shotgun (WGS) entry which is preliminary data.</text>
</comment>
<sequence length="83" mass="9185">MLKITLLFTNGLQQALKLNTEQGKQAFLLLQSAYTAARYKENFNPDAADVKTIVENAENLLAVAEAIYRQLVGERGSKSKNPT</sequence>
<organism evidence="1 2">
    <name type="scientific">Mucilaginibacter pocheonensis</name>
    <dbReference type="NCBI Taxonomy" id="398050"/>
    <lineage>
        <taxon>Bacteria</taxon>
        <taxon>Pseudomonadati</taxon>
        <taxon>Bacteroidota</taxon>
        <taxon>Sphingobacteriia</taxon>
        <taxon>Sphingobacteriales</taxon>
        <taxon>Sphingobacteriaceae</taxon>
        <taxon>Mucilaginibacter</taxon>
    </lineage>
</organism>
<accession>A0ABU1TG86</accession>
<dbReference type="EMBL" id="JAVDUU010000004">
    <property type="protein sequence ID" value="MDR6944269.1"/>
    <property type="molecule type" value="Genomic_DNA"/>
</dbReference>
<protein>
    <recommendedName>
        <fullName evidence="3">HEPN domain-containing protein</fullName>
    </recommendedName>
</protein>
<reference evidence="1 2" key="1">
    <citation type="submission" date="2023-07" db="EMBL/GenBank/DDBJ databases">
        <title>Sorghum-associated microbial communities from plants grown in Nebraska, USA.</title>
        <authorList>
            <person name="Schachtman D."/>
        </authorList>
    </citation>
    <scope>NUCLEOTIDE SEQUENCE [LARGE SCALE GENOMIC DNA]</scope>
    <source>
        <strain evidence="1 2">3262</strain>
    </source>
</reference>
<dbReference type="Gene3D" id="1.20.120.330">
    <property type="entry name" value="Nucleotidyltransferases domain 2"/>
    <property type="match status" value="1"/>
</dbReference>
<evidence type="ECO:0000313" key="2">
    <source>
        <dbReference type="Proteomes" id="UP001247620"/>
    </source>
</evidence>
<dbReference type="RefSeq" id="WP_310100020.1">
    <property type="nucleotide sequence ID" value="NZ_JAVDUU010000004.1"/>
</dbReference>
<proteinExistence type="predicted"/>
<gene>
    <name evidence="1" type="ORF">J2W55_004129</name>
</gene>
<evidence type="ECO:0008006" key="3">
    <source>
        <dbReference type="Google" id="ProtNLM"/>
    </source>
</evidence>
<evidence type="ECO:0000313" key="1">
    <source>
        <dbReference type="EMBL" id="MDR6944269.1"/>
    </source>
</evidence>
<dbReference type="Proteomes" id="UP001247620">
    <property type="component" value="Unassembled WGS sequence"/>
</dbReference>
<keyword evidence="2" id="KW-1185">Reference proteome</keyword>